<dbReference type="Pfam" id="PF13333">
    <property type="entry name" value="rve_2"/>
    <property type="match status" value="1"/>
</dbReference>
<dbReference type="Proteomes" id="UP000243547">
    <property type="component" value="Unassembled WGS sequence"/>
</dbReference>
<dbReference type="OrthoDB" id="568465at2"/>
<evidence type="ECO:0000259" key="1">
    <source>
        <dbReference type="Pfam" id="PF13333"/>
    </source>
</evidence>
<dbReference type="EMBL" id="FRAI01000032">
    <property type="protein sequence ID" value="SHK32188.1"/>
    <property type="molecule type" value="Genomic_DNA"/>
</dbReference>
<reference evidence="3" key="1">
    <citation type="submission" date="2016-11" db="EMBL/GenBank/DDBJ databases">
        <authorList>
            <person name="Varghese N."/>
            <person name="Submissions S."/>
        </authorList>
    </citation>
    <scope>NUCLEOTIDE SEQUENCE [LARGE SCALE GENOMIC DNA]</scope>
    <source>
        <strain evidence="3">DSM 14826</strain>
    </source>
</reference>
<accession>A0A1M6RIJ1</accession>
<feature type="non-terminal residue" evidence="2">
    <location>
        <position position="1"/>
    </location>
</feature>
<dbReference type="InterPro" id="IPR001584">
    <property type="entry name" value="Integrase_cat-core"/>
</dbReference>
<organism evidence="2 3">
    <name type="scientific">Anaerobranca californiensis DSM 14826</name>
    <dbReference type="NCBI Taxonomy" id="1120989"/>
    <lineage>
        <taxon>Bacteria</taxon>
        <taxon>Bacillati</taxon>
        <taxon>Bacillota</taxon>
        <taxon>Clostridia</taxon>
        <taxon>Eubacteriales</taxon>
        <taxon>Proteinivoracaceae</taxon>
        <taxon>Anaerobranca</taxon>
    </lineage>
</organism>
<feature type="domain" description="Integrase catalytic" evidence="1">
    <location>
        <begin position="4"/>
        <end position="34"/>
    </location>
</feature>
<name>A0A1M6RIJ1_9FIRM</name>
<evidence type="ECO:0000313" key="2">
    <source>
        <dbReference type="EMBL" id="SHK32188.1"/>
    </source>
</evidence>
<proteinExistence type="predicted"/>
<evidence type="ECO:0000313" key="3">
    <source>
        <dbReference type="Proteomes" id="UP000243547"/>
    </source>
</evidence>
<dbReference type="GO" id="GO:0015074">
    <property type="term" value="P:DNA integration"/>
    <property type="evidence" value="ECO:0007669"/>
    <property type="project" value="InterPro"/>
</dbReference>
<protein>
    <submittedName>
        <fullName evidence="2">Integrase core domain-containing protein</fullName>
    </submittedName>
</protein>
<gene>
    <name evidence="2" type="ORF">SAMN02745227_02046</name>
</gene>
<sequence>KHAQIELFKYIEGFYNRKRIHSSINYMAPIEFEKLCRAV</sequence>
<dbReference type="RefSeq" id="WP_143270562.1">
    <property type="nucleotide sequence ID" value="NZ_FRAI01000032.1"/>
</dbReference>
<keyword evidence="3" id="KW-1185">Reference proteome</keyword>
<dbReference type="AlphaFoldDB" id="A0A1M6RIJ1"/>